<dbReference type="Gene3D" id="1.10.10.10">
    <property type="entry name" value="Winged helix-like DNA-binding domain superfamily/Winged helix DNA-binding domain"/>
    <property type="match status" value="1"/>
</dbReference>
<dbReference type="InterPro" id="IPR018490">
    <property type="entry name" value="cNMP-bd_dom_sf"/>
</dbReference>
<name>A0A1M5FMB8_9BACT</name>
<keyword evidence="6" id="KW-0808">Transferase</keyword>
<dbReference type="GO" id="GO:0016301">
    <property type="term" value="F:kinase activity"/>
    <property type="evidence" value="ECO:0007669"/>
    <property type="project" value="UniProtKB-KW"/>
</dbReference>
<dbReference type="Pfam" id="PF13545">
    <property type="entry name" value="HTH_Crp_2"/>
    <property type="match status" value="1"/>
</dbReference>
<dbReference type="GO" id="GO:0005829">
    <property type="term" value="C:cytosol"/>
    <property type="evidence" value="ECO:0007669"/>
    <property type="project" value="TreeGrafter"/>
</dbReference>
<dbReference type="STRING" id="1484053.SAMN05444274_11340"/>
<keyword evidence="3" id="KW-0804">Transcription</keyword>
<dbReference type="SMART" id="SM00100">
    <property type="entry name" value="cNMP"/>
    <property type="match status" value="1"/>
</dbReference>
<evidence type="ECO:0000256" key="1">
    <source>
        <dbReference type="ARBA" id="ARBA00023015"/>
    </source>
</evidence>
<accession>A0A1M5FMB8</accession>
<feature type="domain" description="HTH crp-type" evidence="5">
    <location>
        <begin position="161"/>
        <end position="232"/>
    </location>
</feature>
<feature type="domain" description="Cyclic nucleotide-binding" evidence="4">
    <location>
        <begin position="26"/>
        <end position="147"/>
    </location>
</feature>
<reference evidence="7" key="1">
    <citation type="submission" date="2016-11" db="EMBL/GenBank/DDBJ databases">
        <authorList>
            <person name="Varghese N."/>
            <person name="Submissions S."/>
        </authorList>
    </citation>
    <scope>NUCLEOTIDE SEQUENCE [LARGE SCALE GENOMIC DNA]</scope>
    <source>
        <strain evidence="7">DSM 26910</strain>
    </source>
</reference>
<dbReference type="InterPro" id="IPR036388">
    <property type="entry name" value="WH-like_DNA-bd_sf"/>
</dbReference>
<protein>
    <submittedName>
        <fullName evidence="6">cAMP-binding domain of CRP or a regulatory subunit of cAMP-dependent protein kinases</fullName>
    </submittedName>
</protein>
<dbReference type="EMBL" id="FQUM01000013">
    <property type="protein sequence ID" value="SHF92564.1"/>
    <property type="molecule type" value="Genomic_DNA"/>
</dbReference>
<dbReference type="InterPro" id="IPR000595">
    <property type="entry name" value="cNMP-bd_dom"/>
</dbReference>
<dbReference type="SMART" id="SM00419">
    <property type="entry name" value="HTH_CRP"/>
    <property type="match status" value="1"/>
</dbReference>
<dbReference type="InterPro" id="IPR012318">
    <property type="entry name" value="HTH_CRP"/>
</dbReference>
<dbReference type="GO" id="GO:0003700">
    <property type="term" value="F:DNA-binding transcription factor activity"/>
    <property type="evidence" value="ECO:0007669"/>
    <property type="project" value="TreeGrafter"/>
</dbReference>
<keyword evidence="6" id="KW-0418">Kinase</keyword>
<dbReference type="SUPFAM" id="SSF51206">
    <property type="entry name" value="cAMP-binding domain-like"/>
    <property type="match status" value="1"/>
</dbReference>
<dbReference type="Gene3D" id="2.60.120.10">
    <property type="entry name" value="Jelly Rolls"/>
    <property type="match status" value="1"/>
</dbReference>
<sequence>METTAVFRENINTLTTNELTLGDIPLFHYLSEDEMNLLETNVVLKRFKNRTNIYREGSRPAGVYVILSGIVKVYKIGSKGKHHILRFAKRGDVIAYRSVISNELACSSAKTYDDNVVVAYIPLRVFFDLIHHNQKFAMELLDKICKELHDSNCLVTDIAQKSLRELTAQILLLLKKEFGVDLHNSLQIKITRTDLANMIGTVTESLIRVMSGFRDEGLLDLSGKRIIFLDTSRLQRIASFR</sequence>
<gene>
    <name evidence="6" type="ORF">SAMN05444274_11340</name>
</gene>
<evidence type="ECO:0000256" key="2">
    <source>
        <dbReference type="ARBA" id="ARBA00023125"/>
    </source>
</evidence>
<dbReference type="PRINTS" id="PR00034">
    <property type="entry name" value="HTHCRP"/>
</dbReference>
<evidence type="ECO:0000256" key="3">
    <source>
        <dbReference type="ARBA" id="ARBA00023163"/>
    </source>
</evidence>
<proteinExistence type="predicted"/>
<dbReference type="SUPFAM" id="SSF46785">
    <property type="entry name" value="Winged helix' DNA-binding domain"/>
    <property type="match status" value="1"/>
</dbReference>
<evidence type="ECO:0000259" key="5">
    <source>
        <dbReference type="PROSITE" id="PS51063"/>
    </source>
</evidence>
<dbReference type="RefSeq" id="WP_083570857.1">
    <property type="nucleotide sequence ID" value="NZ_FQUM01000013.1"/>
</dbReference>
<dbReference type="PROSITE" id="PS50042">
    <property type="entry name" value="CNMP_BINDING_3"/>
    <property type="match status" value="1"/>
</dbReference>
<dbReference type="PROSITE" id="PS51063">
    <property type="entry name" value="HTH_CRP_2"/>
    <property type="match status" value="1"/>
</dbReference>
<dbReference type="CDD" id="cd00038">
    <property type="entry name" value="CAP_ED"/>
    <property type="match status" value="1"/>
</dbReference>
<dbReference type="OrthoDB" id="9127033at2"/>
<evidence type="ECO:0000313" key="6">
    <source>
        <dbReference type="EMBL" id="SHF92564.1"/>
    </source>
</evidence>
<dbReference type="PANTHER" id="PTHR24567">
    <property type="entry name" value="CRP FAMILY TRANSCRIPTIONAL REGULATORY PROTEIN"/>
    <property type="match status" value="1"/>
</dbReference>
<organism evidence="6 7">
    <name type="scientific">Mariniphaga anaerophila</name>
    <dbReference type="NCBI Taxonomy" id="1484053"/>
    <lineage>
        <taxon>Bacteria</taxon>
        <taxon>Pseudomonadati</taxon>
        <taxon>Bacteroidota</taxon>
        <taxon>Bacteroidia</taxon>
        <taxon>Marinilabiliales</taxon>
        <taxon>Prolixibacteraceae</taxon>
        <taxon>Mariniphaga</taxon>
    </lineage>
</organism>
<evidence type="ECO:0000259" key="4">
    <source>
        <dbReference type="PROSITE" id="PS50042"/>
    </source>
</evidence>
<dbReference type="PANTHER" id="PTHR24567:SF74">
    <property type="entry name" value="HTH-TYPE TRANSCRIPTIONAL REGULATOR ARCR"/>
    <property type="match status" value="1"/>
</dbReference>
<dbReference type="InterPro" id="IPR050397">
    <property type="entry name" value="Env_Response_Regulators"/>
</dbReference>
<dbReference type="GO" id="GO:0003677">
    <property type="term" value="F:DNA binding"/>
    <property type="evidence" value="ECO:0007669"/>
    <property type="project" value="UniProtKB-KW"/>
</dbReference>
<dbReference type="InterPro" id="IPR036390">
    <property type="entry name" value="WH_DNA-bd_sf"/>
</dbReference>
<dbReference type="AlphaFoldDB" id="A0A1M5FMB8"/>
<keyword evidence="7" id="KW-1185">Reference proteome</keyword>
<keyword evidence="1" id="KW-0805">Transcription regulation</keyword>
<evidence type="ECO:0000313" key="7">
    <source>
        <dbReference type="Proteomes" id="UP000184164"/>
    </source>
</evidence>
<dbReference type="Proteomes" id="UP000184164">
    <property type="component" value="Unassembled WGS sequence"/>
</dbReference>
<keyword evidence="2" id="KW-0238">DNA-binding</keyword>
<dbReference type="InterPro" id="IPR014710">
    <property type="entry name" value="RmlC-like_jellyroll"/>
</dbReference>
<dbReference type="Pfam" id="PF00027">
    <property type="entry name" value="cNMP_binding"/>
    <property type="match status" value="1"/>
</dbReference>